<evidence type="ECO:0000313" key="2">
    <source>
        <dbReference type="Proteomes" id="UP001627154"/>
    </source>
</evidence>
<evidence type="ECO:0000313" key="1">
    <source>
        <dbReference type="EMBL" id="KAL3386761.1"/>
    </source>
</evidence>
<name>A0ABD2W1Y9_9HYME</name>
<dbReference type="EMBL" id="JBJJXI010000144">
    <property type="protein sequence ID" value="KAL3386761.1"/>
    <property type="molecule type" value="Genomic_DNA"/>
</dbReference>
<sequence length="81" mass="9280">MLQIFVSGAALIQDVKNDRLPTVDFSILSQIAAANSNGELDVDEKKLGGYRPLYPPYFTVQTAKPSEQHIYWDQEYYNRQI</sequence>
<dbReference type="AlphaFoldDB" id="A0ABD2W1Y9"/>
<proteinExistence type="predicted"/>
<dbReference type="Proteomes" id="UP001627154">
    <property type="component" value="Unassembled WGS sequence"/>
</dbReference>
<protein>
    <submittedName>
        <fullName evidence="1">Uncharacterized protein</fullName>
    </submittedName>
</protein>
<gene>
    <name evidence="1" type="ORF">TKK_017812</name>
</gene>
<reference evidence="1 2" key="1">
    <citation type="journal article" date="2024" name="bioRxiv">
        <title>A reference genome for Trichogramma kaykai: A tiny desert-dwelling parasitoid wasp with competing sex-ratio distorters.</title>
        <authorList>
            <person name="Culotta J."/>
            <person name="Lindsey A.R."/>
        </authorList>
    </citation>
    <scope>NUCLEOTIDE SEQUENCE [LARGE SCALE GENOMIC DNA]</scope>
    <source>
        <strain evidence="1 2">KSX58</strain>
    </source>
</reference>
<keyword evidence="2" id="KW-1185">Reference proteome</keyword>
<accession>A0ABD2W1Y9</accession>
<comment type="caution">
    <text evidence="1">The sequence shown here is derived from an EMBL/GenBank/DDBJ whole genome shotgun (WGS) entry which is preliminary data.</text>
</comment>
<organism evidence="1 2">
    <name type="scientific">Trichogramma kaykai</name>
    <dbReference type="NCBI Taxonomy" id="54128"/>
    <lineage>
        <taxon>Eukaryota</taxon>
        <taxon>Metazoa</taxon>
        <taxon>Ecdysozoa</taxon>
        <taxon>Arthropoda</taxon>
        <taxon>Hexapoda</taxon>
        <taxon>Insecta</taxon>
        <taxon>Pterygota</taxon>
        <taxon>Neoptera</taxon>
        <taxon>Endopterygota</taxon>
        <taxon>Hymenoptera</taxon>
        <taxon>Apocrita</taxon>
        <taxon>Proctotrupomorpha</taxon>
        <taxon>Chalcidoidea</taxon>
        <taxon>Trichogrammatidae</taxon>
        <taxon>Trichogramma</taxon>
    </lineage>
</organism>